<feature type="domain" description="Protein kinase" evidence="6">
    <location>
        <begin position="18"/>
        <end position="381"/>
    </location>
</feature>
<dbReference type="PANTHER" id="PTHR45646:SF11">
    <property type="entry name" value="SERINE_THREONINE-PROTEIN KINASE DOA"/>
    <property type="match status" value="1"/>
</dbReference>
<dbReference type="SUPFAM" id="SSF56112">
    <property type="entry name" value="Protein kinase-like (PK-like)"/>
    <property type="match status" value="1"/>
</dbReference>
<dbReference type="GO" id="GO:0005634">
    <property type="term" value="C:nucleus"/>
    <property type="evidence" value="ECO:0007669"/>
    <property type="project" value="TreeGrafter"/>
</dbReference>
<protein>
    <submittedName>
        <fullName evidence="7">Kinase-like protein</fullName>
    </submittedName>
</protein>
<dbReference type="STRING" id="68775.A0A5C3LMG9"/>
<evidence type="ECO:0000313" key="7">
    <source>
        <dbReference type="EMBL" id="TFK33777.1"/>
    </source>
</evidence>
<dbReference type="InterPro" id="IPR000719">
    <property type="entry name" value="Prot_kinase_dom"/>
</dbReference>
<dbReference type="Gene3D" id="1.10.510.10">
    <property type="entry name" value="Transferase(Phosphotransferase) domain 1"/>
    <property type="match status" value="1"/>
</dbReference>
<dbReference type="Gene3D" id="3.30.200.20">
    <property type="entry name" value="Phosphorylase Kinase, domain 1"/>
    <property type="match status" value="1"/>
</dbReference>
<keyword evidence="2" id="KW-0808">Transferase</keyword>
<dbReference type="AlphaFoldDB" id="A0A5C3LMG9"/>
<dbReference type="OrthoDB" id="5979581at2759"/>
<dbReference type="SMART" id="SM00220">
    <property type="entry name" value="S_TKc"/>
    <property type="match status" value="1"/>
</dbReference>
<dbReference type="PANTHER" id="PTHR45646">
    <property type="entry name" value="SERINE/THREONINE-PROTEIN KINASE DOA-RELATED"/>
    <property type="match status" value="1"/>
</dbReference>
<keyword evidence="3" id="KW-0547">Nucleotide-binding</keyword>
<keyword evidence="5" id="KW-0067">ATP-binding</keyword>
<gene>
    <name evidence="7" type="ORF">BDQ12DRAFT_614691</name>
</gene>
<dbReference type="InterPro" id="IPR051175">
    <property type="entry name" value="CLK_kinases"/>
</dbReference>
<dbReference type="GO" id="GO:0004674">
    <property type="term" value="F:protein serine/threonine kinase activity"/>
    <property type="evidence" value="ECO:0007669"/>
    <property type="project" value="UniProtKB-KW"/>
</dbReference>
<evidence type="ECO:0000313" key="8">
    <source>
        <dbReference type="Proteomes" id="UP000308652"/>
    </source>
</evidence>
<name>A0A5C3LMG9_9AGAR</name>
<dbReference type="PROSITE" id="PS51257">
    <property type="entry name" value="PROKAR_LIPOPROTEIN"/>
    <property type="match status" value="1"/>
</dbReference>
<reference evidence="7 8" key="1">
    <citation type="journal article" date="2019" name="Nat. Ecol. Evol.">
        <title>Megaphylogeny resolves global patterns of mushroom evolution.</title>
        <authorList>
            <person name="Varga T."/>
            <person name="Krizsan K."/>
            <person name="Foldi C."/>
            <person name="Dima B."/>
            <person name="Sanchez-Garcia M."/>
            <person name="Sanchez-Ramirez S."/>
            <person name="Szollosi G.J."/>
            <person name="Szarkandi J.G."/>
            <person name="Papp V."/>
            <person name="Albert L."/>
            <person name="Andreopoulos W."/>
            <person name="Angelini C."/>
            <person name="Antonin V."/>
            <person name="Barry K.W."/>
            <person name="Bougher N.L."/>
            <person name="Buchanan P."/>
            <person name="Buyck B."/>
            <person name="Bense V."/>
            <person name="Catcheside P."/>
            <person name="Chovatia M."/>
            <person name="Cooper J."/>
            <person name="Damon W."/>
            <person name="Desjardin D."/>
            <person name="Finy P."/>
            <person name="Geml J."/>
            <person name="Haridas S."/>
            <person name="Hughes K."/>
            <person name="Justo A."/>
            <person name="Karasinski D."/>
            <person name="Kautmanova I."/>
            <person name="Kiss B."/>
            <person name="Kocsube S."/>
            <person name="Kotiranta H."/>
            <person name="LaButti K.M."/>
            <person name="Lechner B.E."/>
            <person name="Liimatainen K."/>
            <person name="Lipzen A."/>
            <person name="Lukacs Z."/>
            <person name="Mihaltcheva S."/>
            <person name="Morgado L.N."/>
            <person name="Niskanen T."/>
            <person name="Noordeloos M.E."/>
            <person name="Ohm R.A."/>
            <person name="Ortiz-Santana B."/>
            <person name="Ovrebo C."/>
            <person name="Racz N."/>
            <person name="Riley R."/>
            <person name="Savchenko A."/>
            <person name="Shiryaev A."/>
            <person name="Soop K."/>
            <person name="Spirin V."/>
            <person name="Szebenyi C."/>
            <person name="Tomsovsky M."/>
            <person name="Tulloss R.E."/>
            <person name="Uehling J."/>
            <person name="Grigoriev I.V."/>
            <person name="Vagvolgyi C."/>
            <person name="Papp T."/>
            <person name="Martin F.M."/>
            <person name="Miettinen O."/>
            <person name="Hibbett D.S."/>
            <person name="Nagy L.G."/>
        </authorList>
    </citation>
    <scope>NUCLEOTIDE SEQUENCE [LARGE SCALE GENOMIC DNA]</scope>
    <source>
        <strain evidence="7 8">CBS 166.37</strain>
    </source>
</reference>
<evidence type="ECO:0000256" key="5">
    <source>
        <dbReference type="ARBA" id="ARBA00022840"/>
    </source>
</evidence>
<dbReference type="GO" id="GO:0005524">
    <property type="term" value="F:ATP binding"/>
    <property type="evidence" value="ECO:0007669"/>
    <property type="project" value="UniProtKB-KW"/>
</dbReference>
<dbReference type="PROSITE" id="PS50011">
    <property type="entry name" value="PROTEIN_KINASE_DOM"/>
    <property type="match status" value="1"/>
</dbReference>
<evidence type="ECO:0000256" key="3">
    <source>
        <dbReference type="ARBA" id="ARBA00022741"/>
    </source>
</evidence>
<dbReference type="InterPro" id="IPR008271">
    <property type="entry name" value="Ser/Thr_kinase_AS"/>
</dbReference>
<dbReference type="Proteomes" id="UP000308652">
    <property type="component" value="Unassembled WGS sequence"/>
</dbReference>
<keyword evidence="8" id="KW-1185">Reference proteome</keyword>
<keyword evidence="4 7" id="KW-0418">Kinase</keyword>
<sequence>MKPLVQAAATLSSASLVGGCLRALGWLRTDSTYVSQTQFFIRKFNICREKSHVAIKILNGYYTELEKHGRIWELEALKQLSSPTSSAHCLQLISNFTLRGRGSAGEHLCLVTQLLGGDIKSLHTVHETVFPLLLAKRILLHVLRGIAHAHSRGVVHTDLKHDNIFFDAHISTETLGNILVSDPPRRHPPEASFDGTVEAAVTQPLPIPTVDEAMERIYVVGDFGSAQSVSNHTTDMITAPPLRPPEIIIGGPWDEKVDIWTFGCLIFELVTGHGLFRYEPLEKYKLDPEHFMLYHMVCYTGEQFRAEQLMVSSRAARFFDTECNLRTSPPLIKYPLEVAIRRYKVIEEPDIYSTAALMRRCLRLNPENRASASELLVDPWFSGVD</sequence>
<evidence type="ECO:0000256" key="2">
    <source>
        <dbReference type="ARBA" id="ARBA00022679"/>
    </source>
</evidence>
<dbReference type="PROSITE" id="PS00108">
    <property type="entry name" value="PROTEIN_KINASE_ST"/>
    <property type="match status" value="1"/>
</dbReference>
<proteinExistence type="predicted"/>
<evidence type="ECO:0000256" key="4">
    <source>
        <dbReference type="ARBA" id="ARBA00022777"/>
    </source>
</evidence>
<dbReference type="Pfam" id="PF00069">
    <property type="entry name" value="Pkinase"/>
    <property type="match status" value="2"/>
</dbReference>
<organism evidence="7 8">
    <name type="scientific">Crucibulum laeve</name>
    <dbReference type="NCBI Taxonomy" id="68775"/>
    <lineage>
        <taxon>Eukaryota</taxon>
        <taxon>Fungi</taxon>
        <taxon>Dikarya</taxon>
        <taxon>Basidiomycota</taxon>
        <taxon>Agaricomycotina</taxon>
        <taxon>Agaricomycetes</taxon>
        <taxon>Agaricomycetidae</taxon>
        <taxon>Agaricales</taxon>
        <taxon>Agaricineae</taxon>
        <taxon>Nidulariaceae</taxon>
        <taxon>Crucibulum</taxon>
    </lineage>
</organism>
<dbReference type="InterPro" id="IPR011009">
    <property type="entry name" value="Kinase-like_dom_sf"/>
</dbReference>
<evidence type="ECO:0000256" key="1">
    <source>
        <dbReference type="ARBA" id="ARBA00022527"/>
    </source>
</evidence>
<evidence type="ECO:0000259" key="6">
    <source>
        <dbReference type="PROSITE" id="PS50011"/>
    </source>
</evidence>
<accession>A0A5C3LMG9</accession>
<keyword evidence="1" id="KW-0723">Serine/threonine-protein kinase</keyword>
<dbReference type="GO" id="GO:0043484">
    <property type="term" value="P:regulation of RNA splicing"/>
    <property type="evidence" value="ECO:0007669"/>
    <property type="project" value="TreeGrafter"/>
</dbReference>
<dbReference type="EMBL" id="ML213642">
    <property type="protein sequence ID" value="TFK33777.1"/>
    <property type="molecule type" value="Genomic_DNA"/>
</dbReference>